<comment type="caution">
    <text evidence="2">The sequence shown here is derived from an EMBL/GenBank/DDBJ whole genome shotgun (WGS) entry which is preliminary data.</text>
</comment>
<proteinExistence type="predicted"/>
<evidence type="ECO:0000313" key="3">
    <source>
        <dbReference type="Proteomes" id="UP000257109"/>
    </source>
</evidence>
<accession>A0A371HP34</accession>
<organism evidence="2 3">
    <name type="scientific">Mucuna pruriens</name>
    <name type="common">Velvet bean</name>
    <name type="synonym">Dolichos pruriens</name>
    <dbReference type="NCBI Taxonomy" id="157652"/>
    <lineage>
        <taxon>Eukaryota</taxon>
        <taxon>Viridiplantae</taxon>
        <taxon>Streptophyta</taxon>
        <taxon>Embryophyta</taxon>
        <taxon>Tracheophyta</taxon>
        <taxon>Spermatophyta</taxon>
        <taxon>Magnoliopsida</taxon>
        <taxon>eudicotyledons</taxon>
        <taxon>Gunneridae</taxon>
        <taxon>Pentapetalae</taxon>
        <taxon>rosids</taxon>
        <taxon>fabids</taxon>
        <taxon>Fabales</taxon>
        <taxon>Fabaceae</taxon>
        <taxon>Papilionoideae</taxon>
        <taxon>50 kb inversion clade</taxon>
        <taxon>NPAAA clade</taxon>
        <taxon>indigoferoid/millettioid clade</taxon>
        <taxon>Phaseoleae</taxon>
        <taxon>Mucuna</taxon>
    </lineage>
</organism>
<dbReference type="AlphaFoldDB" id="A0A371HP34"/>
<reference evidence="2" key="1">
    <citation type="submission" date="2018-05" db="EMBL/GenBank/DDBJ databases">
        <title>Draft genome of Mucuna pruriens seed.</title>
        <authorList>
            <person name="Nnadi N.E."/>
            <person name="Vos R."/>
            <person name="Hasami M.H."/>
            <person name="Devisetty U.K."/>
            <person name="Aguiy J.C."/>
        </authorList>
    </citation>
    <scope>NUCLEOTIDE SEQUENCE [LARGE SCALE GENOMIC DNA]</scope>
    <source>
        <strain evidence="2">JCA_2017</strain>
    </source>
</reference>
<keyword evidence="1" id="KW-0812">Transmembrane</keyword>
<name>A0A371HP34_MUCPR</name>
<keyword evidence="3" id="KW-1185">Reference proteome</keyword>
<feature type="non-terminal residue" evidence="2">
    <location>
        <position position="1"/>
    </location>
</feature>
<evidence type="ECO:0000256" key="1">
    <source>
        <dbReference type="SAM" id="Phobius"/>
    </source>
</evidence>
<dbReference type="EMBL" id="QJKJ01002081">
    <property type="protein sequence ID" value="RDY04444.1"/>
    <property type="molecule type" value="Genomic_DNA"/>
</dbReference>
<gene>
    <name evidence="2" type="ORF">CR513_11860</name>
</gene>
<keyword evidence="1" id="KW-0472">Membrane</keyword>
<evidence type="ECO:0000313" key="2">
    <source>
        <dbReference type="EMBL" id="RDY04444.1"/>
    </source>
</evidence>
<sequence>MLHPLLASATITMPLQRVSWPLLLSLTSCQQSKTKISNKQATLLIFLLVASSLTSPWLCLSFAVAVSLSPQNPKSLYVKDTTDKVVDGYLITD</sequence>
<keyword evidence="1" id="KW-1133">Transmembrane helix</keyword>
<dbReference type="Proteomes" id="UP000257109">
    <property type="component" value="Unassembled WGS sequence"/>
</dbReference>
<feature type="transmembrane region" description="Helical" evidence="1">
    <location>
        <begin position="43"/>
        <end position="68"/>
    </location>
</feature>
<protein>
    <submittedName>
        <fullName evidence="2">Uncharacterized protein</fullName>
    </submittedName>
</protein>